<feature type="region of interest" description="Disordered" evidence="1">
    <location>
        <begin position="57"/>
        <end position="233"/>
    </location>
</feature>
<gene>
    <name evidence="2" type="ORF">MEUPH1_LOCUS26557</name>
</gene>
<dbReference type="Proteomes" id="UP001160148">
    <property type="component" value="Unassembled WGS sequence"/>
</dbReference>
<dbReference type="EMBL" id="CARXXK010001068">
    <property type="protein sequence ID" value="CAI6372726.1"/>
    <property type="molecule type" value="Genomic_DNA"/>
</dbReference>
<accession>A0AAV0XZS7</accession>
<dbReference type="AlphaFoldDB" id="A0AAV0XZS7"/>
<organism evidence="2 3">
    <name type="scientific">Macrosiphum euphorbiae</name>
    <name type="common">potato aphid</name>
    <dbReference type="NCBI Taxonomy" id="13131"/>
    <lineage>
        <taxon>Eukaryota</taxon>
        <taxon>Metazoa</taxon>
        <taxon>Ecdysozoa</taxon>
        <taxon>Arthropoda</taxon>
        <taxon>Hexapoda</taxon>
        <taxon>Insecta</taxon>
        <taxon>Pterygota</taxon>
        <taxon>Neoptera</taxon>
        <taxon>Paraneoptera</taxon>
        <taxon>Hemiptera</taxon>
        <taxon>Sternorrhyncha</taxon>
        <taxon>Aphidomorpha</taxon>
        <taxon>Aphidoidea</taxon>
        <taxon>Aphididae</taxon>
        <taxon>Macrosiphini</taxon>
        <taxon>Macrosiphum</taxon>
    </lineage>
</organism>
<reference evidence="2 3" key="1">
    <citation type="submission" date="2023-01" db="EMBL/GenBank/DDBJ databases">
        <authorList>
            <person name="Whitehead M."/>
        </authorList>
    </citation>
    <scope>NUCLEOTIDE SEQUENCE [LARGE SCALE GENOMIC DNA]</scope>
</reference>
<evidence type="ECO:0000313" key="2">
    <source>
        <dbReference type="EMBL" id="CAI6372726.1"/>
    </source>
</evidence>
<feature type="compositionally biased region" description="Polar residues" evidence="1">
    <location>
        <begin position="204"/>
        <end position="218"/>
    </location>
</feature>
<evidence type="ECO:0000313" key="3">
    <source>
        <dbReference type="Proteomes" id="UP001160148"/>
    </source>
</evidence>
<sequence>MADQQQQVKWQQLADLIQRLGLVSSDQDEPRKAAQVARMSTRQLLQDPMRAAIYNRGWADRTADIQRRLRPQRPPSAPSSRTPSLTRPPTPATTPGPPTPGPATPAPVTPAEPTSVPRSTGVHPAPTVRVRTEAQQAQNRRKFQQLKEKRKARESEASQRHRLAKQPAPTSDPEAACVPQTDHTPPVAMEVDKPAPEDRKSEEPGTSTNQTPPNQSGTPDGITEADWLVAFEGMPEMEYDPAYYTPVGSPKHE</sequence>
<feature type="compositionally biased region" description="Basic and acidic residues" evidence="1">
    <location>
        <begin position="190"/>
        <end position="203"/>
    </location>
</feature>
<proteinExistence type="predicted"/>
<evidence type="ECO:0000256" key="1">
    <source>
        <dbReference type="SAM" id="MobiDB-lite"/>
    </source>
</evidence>
<name>A0AAV0XZS7_9HEMI</name>
<feature type="compositionally biased region" description="Basic and acidic residues" evidence="1">
    <location>
        <begin position="145"/>
        <end position="159"/>
    </location>
</feature>
<protein>
    <submittedName>
        <fullName evidence="2">Uncharacterized protein</fullName>
    </submittedName>
</protein>
<feature type="compositionally biased region" description="Basic and acidic residues" evidence="1">
    <location>
        <begin position="58"/>
        <end position="67"/>
    </location>
</feature>
<comment type="caution">
    <text evidence="2">The sequence shown here is derived from an EMBL/GenBank/DDBJ whole genome shotgun (WGS) entry which is preliminary data.</text>
</comment>
<keyword evidence="3" id="KW-1185">Reference proteome</keyword>
<feature type="compositionally biased region" description="Pro residues" evidence="1">
    <location>
        <begin position="86"/>
        <end position="110"/>
    </location>
</feature>